<dbReference type="Pfam" id="PF13557">
    <property type="entry name" value="Phenol_MetA_deg"/>
    <property type="match status" value="1"/>
</dbReference>
<accession>A0A2T4I6S1</accession>
<dbReference type="Proteomes" id="UP000241206">
    <property type="component" value="Unassembled WGS sequence"/>
</dbReference>
<name>A0A2T4I6S1_9SPHN</name>
<sequence>MHRPALAVLLLGAIAASPAVAGEGRDLCPDRPGIGTPACTLDPGRVQIEAGIGDWTMDRQADSRTDTISAGDFLLRVGLGEHIEAQLGWTAFGHVRTRDRATGAVDKASGAGDVTLAIRRNLARPDGGGFAIAVQPYATLPAGGHAIGAGDWGAGLLVPLSYDLSDRFQIALTPEIDAAVDEDRDGRHLSYGTAAGLGVAMSEAVSATIEMAAYRDRDPAGHSTQLLAGLSFALQSGEDMQFDAGANAGLNHATPDIELYLGITRRF</sequence>
<dbReference type="AlphaFoldDB" id="A0A2T4I6S1"/>
<keyword evidence="1" id="KW-0732">Signal</keyword>
<feature type="chain" id="PRO_5015394358" evidence="1">
    <location>
        <begin position="22"/>
        <end position="267"/>
    </location>
</feature>
<protein>
    <submittedName>
        <fullName evidence="2">Transporter</fullName>
    </submittedName>
</protein>
<evidence type="ECO:0000313" key="3">
    <source>
        <dbReference type="Proteomes" id="UP000241206"/>
    </source>
</evidence>
<dbReference type="EMBL" id="PHHF01000018">
    <property type="protein sequence ID" value="PTD26346.1"/>
    <property type="molecule type" value="Genomic_DNA"/>
</dbReference>
<organism evidence="2 3">
    <name type="scientific">Edaphosphingomonas fennica</name>
    <dbReference type="NCBI Taxonomy" id="114404"/>
    <lineage>
        <taxon>Bacteria</taxon>
        <taxon>Pseudomonadati</taxon>
        <taxon>Pseudomonadota</taxon>
        <taxon>Alphaproteobacteria</taxon>
        <taxon>Sphingomonadales</taxon>
        <taxon>Rhizorhabdaceae</taxon>
        <taxon>Edaphosphingomonas</taxon>
    </lineage>
</organism>
<keyword evidence="3" id="KW-1185">Reference proteome</keyword>
<gene>
    <name evidence="2" type="ORF">CV103_04415</name>
</gene>
<reference evidence="2 3" key="1">
    <citation type="submission" date="2017-11" db="EMBL/GenBank/DDBJ databases">
        <title>Sphingomonas oleivorans sp. nov., isolated from oil-contaminated soil.</title>
        <authorList>
            <person name="Wang L."/>
            <person name="Chen L."/>
        </authorList>
    </citation>
    <scope>NUCLEOTIDE SEQUENCE [LARGE SCALE GENOMIC DNA]</scope>
    <source>
        <strain evidence="2 3">K101</strain>
    </source>
</reference>
<dbReference type="RefSeq" id="WP_107394138.1">
    <property type="nucleotide sequence ID" value="NZ_PHHF01000018.1"/>
</dbReference>
<comment type="caution">
    <text evidence="2">The sequence shown here is derived from an EMBL/GenBank/DDBJ whole genome shotgun (WGS) entry which is preliminary data.</text>
</comment>
<evidence type="ECO:0000256" key="1">
    <source>
        <dbReference type="SAM" id="SignalP"/>
    </source>
</evidence>
<dbReference type="InterPro" id="IPR025737">
    <property type="entry name" value="FApF"/>
</dbReference>
<evidence type="ECO:0000313" key="2">
    <source>
        <dbReference type="EMBL" id="PTD26346.1"/>
    </source>
</evidence>
<feature type="signal peptide" evidence="1">
    <location>
        <begin position="1"/>
        <end position="21"/>
    </location>
</feature>
<proteinExistence type="predicted"/>